<dbReference type="CDD" id="cd08290">
    <property type="entry name" value="ETR"/>
    <property type="match status" value="1"/>
</dbReference>
<name>A0A8K0JZM5_LADFU</name>
<keyword evidence="17" id="KW-1185">Reference proteome</keyword>
<dbReference type="InterPro" id="IPR013154">
    <property type="entry name" value="ADH-like_N"/>
</dbReference>
<comment type="similarity">
    <text evidence="2">Belongs to the zinc-containing alcohol dehydrogenase family. Quinone oxidoreductase subfamily.</text>
</comment>
<dbReference type="FunFam" id="3.90.180.10:FF:000010">
    <property type="entry name" value="Enoyl-[acyl-carrier-protein] reductase, mitochondrial"/>
    <property type="match status" value="1"/>
</dbReference>
<sequence length="360" mass="39862">MKFLTKVVTFSGKVNLQLIRFGSFKASKLVYAEYGDPSKVVSVEEEEMPSPKMGEVLVRMLAAPVNPADINTIQGVYPVKPNLPAVGGNEGVAEVQEVGDGVSYLKKGDWVIPRNTGWGTWRTHAVSKERNFIKIPNTIGVADAATLSVNPCTAYRMLKDFVPLKPGETVIQNGANSASGQCVIQLCKSWGIQSVNIVRDRPEIDQLRGYLQSIGATHVLTESEARTTDMFKSGKVPKPKLAFNCVGGKSSLELLRHLDFQGWMITYGGMSREPVTVPTSTFIFKDICLRGFWMTRWCSLNAASKKREDMILELAEMVTRGHLRAPAHVLMPFNKYKETLEKSFSVKGFSGKKYIIDFTA</sequence>
<dbReference type="PANTHER" id="PTHR43981:SF2">
    <property type="entry name" value="ENOYL-[ACYL-CARRIER-PROTEIN] REDUCTASE, MITOCHONDRIAL"/>
    <property type="match status" value="1"/>
</dbReference>
<evidence type="ECO:0000256" key="8">
    <source>
        <dbReference type="ARBA" id="ARBA00023098"/>
    </source>
</evidence>
<feature type="domain" description="Enoyl reductase (ER)" evidence="15">
    <location>
        <begin position="35"/>
        <end position="355"/>
    </location>
</feature>
<keyword evidence="10" id="KW-0275">Fatty acid biosynthesis</keyword>
<dbReference type="PANTHER" id="PTHR43981">
    <property type="entry name" value="ENOYL-[ACYL-CARRIER-PROTEIN] REDUCTASE, MITOCHONDRIAL"/>
    <property type="match status" value="1"/>
</dbReference>
<dbReference type="SUPFAM" id="SSF50129">
    <property type="entry name" value="GroES-like"/>
    <property type="match status" value="1"/>
</dbReference>
<keyword evidence="8" id="KW-0443">Lipid metabolism</keyword>
<dbReference type="Pfam" id="PF08240">
    <property type="entry name" value="ADH_N"/>
    <property type="match status" value="1"/>
</dbReference>
<dbReference type="SUPFAM" id="SSF51735">
    <property type="entry name" value="NAD(P)-binding Rossmann-fold domains"/>
    <property type="match status" value="1"/>
</dbReference>
<dbReference type="InterPro" id="IPR011032">
    <property type="entry name" value="GroES-like_sf"/>
</dbReference>
<evidence type="ECO:0000256" key="9">
    <source>
        <dbReference type="ARBA" id="ARBA00023128"/>
    </source>
</evidence>
<reference evidence="16" key="2">
    <citation type="submission" date="2017-10" db="EMBL/GenBank/DDBJ databases">
        <title>Ladona fulva Genome sequencing and assembly.</title>
        <authorList>
            <person name="Murali S."/>
            <person name="Richards S."/>
            <person name="Bandaranaike D."/>
            <person name="Bellair M."/>
            <person name="Blankenburg K."/>
            <person name="Chao H."/>
            <person name="Dinh H."/>
            <person name="Doddapaneni H."/>
            <person name="Dugan-Rocha S."/>
            <person name="Elkadiri S."/>
            <person name="Gnanaolivu R."/>
            <person name="Hernandez B."/>
            <person name="Skinner E."/>
            <person name="Javaid M."/>
            <person name="Lee S."/>
            <person name="Li M."/>
            <person name="Ming W."/>
            <person name="Munidasa M."/>
            <person name="Muniz J."/>
            <person name="Nguyen L."/>
            <person name="Hughes D."/>
            <person name="Osuji N."/>
            <person name="Pu L.-L."/>
            <person name="Puazo M."/>
            <person name="Qu C."/>
            <person name="Quiroz J."/>
            <person name="Raj R."/>
            <person name="Weissenberger G."/>
            <person name="Xin Y."/>
            <person name="Zou X."/>
            <person name="Han Y."/>
            <person name="Worley K."/>
            <person name="Muzny D."/>
            <person name="Gibbs R."/>
        </authorList>
    </citation>
    <scope>NUCLEOTIDE SEQUENCE</scope>
    <source>
        <strain evidence="16">Sampled in the wild</strain>
    </source>
</reference>
<evidence type="ECO:0000313" key="17">
    <source>
        <dbReference type="Proteomes" id="UP000792457"/>
    </source>
</evidence>
<protein>
    <recommendedName>
        <fullName evidence="12">Enoyl-[acyl-carrier-protein] reductase, mitochondrial</fullName>
        <ecNumber evidence="11">1.3.1.104</ecNumber>
    </recommendedName>
    <alternativeName>
        <fullName evidence="13">2-enoyl thioester reductase</fullName>
    </alternativeName>
</protein>
<organism evidence="16 17">
    <name type="scientific">Ladona fulva</name>
    <name type="common">Scarce chaser dragonfly</name>
    <name type="synonym">Libellula fulva</name>
    <dbReference type="NCBI Taxonomy" id="123851"/>
    <lineage>
        <taxon>Eukaryota</taxon>
        <taxon>Metazoa</taxon>
        <taxon>Ecdysozoa</taxon>
        <taxon>Arthropoda</taxon>
        <taxon>Hexapoda</taxon>
        <taxon>Insecta</taxon>
        <taxon>Pterygota</taxon>
        <taxon>Palaeoptera</taxon>
        <taxon>Odonata</taxon>
        <taxon>Epiprocta</taxon>
        <taxon>Anisoptera</taxon>
        <taxon>Libelluloidea</taxon>
        <taxon>Libellulidae</taxon>
        <taxon>Ladona</taxon>
    </lineage>
</organism>
<dbReference type="GO" id="GO:0006633">
    <property type="term" value="P:fatty acid biosynthetic process"/>
    <property type="evidence" value="ECO:0007669"/>
    <property type="project" value="UniProtKB-KW"/>
</dbReference>
<gene>
    <name evidence="16" type="ORF">J437_LFUL002106</name>
</gene>
<dbReference type="EC" id="1.3.1.104" evidence="11"/>
<comment type="catalytic activity">
    <reaction evidence="14">
        <text>a 2,3-saturated acyl-[ACP] + NADP(+) = a (2E)-enoyl-[ACP] + NADPH + H(+)</text>
        <dbReference type="Rhea" id="RHEA:22564"/>
        <dbReference type="Rhea" id="RHEA-COMP:9925"/>
        <dbReference type="Rhea" id="RHEA-COMP:9926"/>
        <dbReference type="ChEBI" id="CHEBI:15378"/>
        <dbReference type="ChEBI" id="CHEBI:57783"/>
        <dbReference type="ChEBI" id="CHEBI:58349"/>
        <dbReference type="ChEBI" id="CHEBI:78784"/>
        <dbReference type="ChEBI" id="CHEBI:78785"/>
        <dbReference type="EC" id="1.3.1.104"/>
    </reaction>
</comment>
<keyword evidence="3" id="KW-0444">Lipid biosynthesis</keyword>
<comment type="subcellular location">
    <subcellularLocation>
        <location evidence="1">Mitochondrion</location>
    </subcellularLocation>
</comment>
<keyword evidence="5" id="KW-0521">NADP</keyword>
<dbReference type="Proteomes" id="UP000792457">
    <property type="component" value="Unassembled WGS sequence"/>
</dbReference>
<dbReference type="OrthoDB" id="7482721at2759"/>
<dbReference type="GO" id="GO:0005739">
    <property type="term" value="C:mitochondrion"/>
    <property type="evidence" value="ECO:0007669"/>
    <property type="project" value="UniProtKB-SubCell"/>
</dbReference>
<dbReference type="InterPro" id="IPR013149">
    <property type="entry name" value="ADH-like_C"/>
</dbReference>
<evidence type="ECO:0000256" key="2">
    <source>
        <dbReference type="ARBA" id="ARBA00010371"/>
    </source>
</evidence>
<dbReference type="InterPro" id="IPR051034">
    <property type="entry name" value="Mito_Enoyl-ACP_Reductase"/>
</dbReference>
<evidence type="ECO:0000256" key="12">
    <source>
        <dbReference type="ARBA" id="ARBA00041058"/>
    </source>
</evidence>
<dbReference type="Gene3D" id="3.40.50.720">
    <property type="entry name" value="NAD(P)-binding Rossmann-like Domain"/>
    <property type="match status" value="1"/>
</dbReference>
<keyword evidence="9" id="KW-0496">Mitochondrion</keyword>
<keyword evidence="6" id="KW-0809">Transit peptide</keyword>
<dbReference type="SMART" id="SM00829">
    <property type="entry name" value="PKS_ER"/>
    <property type="match status" value="1"/>
</dbReference>
<comment type="caution">
    <text evidence="16">The sequence shown here is derived from an EMBL/GenBank/DDBJ whole genome shotgun (WGS) entry which is preliminary data.</text>
</comment>
<evidence type="ECO:0000256" key="10">
    <source>
        <dbReference type="ARBA" id="ARBA00023160"/>
    </source>
</evidence>
<evidence type="ECO:0000256" key="7">
    <source>
        <dbReference type="ARBA" id="ARBA00023002"/>
    </source>
</evidence>
<dbReference type="AlphaFoldDB" id="A0A8K0JZM5"/>
<keyword evidence="7" id="KW-0560">Oxidoreductase</keyword>
<dbReference type="Gene3D" id="3.90.180.10">
    <property type="entry name" value="Medium-chain alcohol dehydrogenases, catalytic domain"/>
    <property type="match status" value="1"/>
</dbReference>
<evidence type="ECO:0000256" key="3">
    <source>
        <dbReference type="ARBA" id="ARBA00022516"/>
    </source>
</evidence>
<keyword evidence="4" id="KW-0276">Fatty acid metabolism</keyword>
<proteinExistence type="inferred from homology"/>
<dbReference type="EMBL" id="KZ308242">
    <property type="protein sequence ID" value="KAG8225587.1"/>
    <property type="molecule type" value="Genomic_DNA"/>
</dbReference>
<evidence type="ECO:0000256" key="4">
    <source>
        <dbReference type="ARBA" id="ARBA00022832"/>
    </source>
</evidence>
<evidence type="ECO:0000256" key="5">
    <source>
        <dbReference type="ARBA" id="ARBA00022857"/>
    </source>
</evidence>
<evidence type="ECO:0000256" key="11">
    <source>
        <dbReference type="ARBA" id="ARBA00038963"/>
    </source>
</evidence>
<dbReference type="Pfam" id="PF00107">
    <property type="entry name" value="ADH_zinc_N"/>
    <property type="match status" value="1"/>
</dbReference>
<evidence type="ECO:0000259" key="15">
    <source>
        <dbReference type="SMART" id="SM00829"/>
    </source>
</evidence>
<evidence type="ECO:0000256" key="13">
    <source>
        <dbReference type="ARBA" id="ARBA00042123"/>
    </source>
</evidence>
<dbReference type="FunFam" id="3.40.50.720:FF:000112">
    <property type="entry name" value="Enoyl-[acyl-carrier-protein] reductase 1, mitochondrial"/>
    <property type="match status" value="1"/>
</dbReference>
<dbReference type="InterPro" id="IPR036291">
    <property type="entry name" value="NAD(P)-bd_dom_sf"/>
</dbReference>
<dbReference type="GO" id="GO:0141148">
    <property type="term" value="F:enoyl-[acyl-carrier-protein] reductase (NADPH) activity"/>
    <property type="evidence" value="ECO:0007669"/>
    <property type="project" value="UniProtKB-EC"/>
</dbReference>
<accession>A0A8K0JZM5</accession>
<evidence type="ECO:0000256" key="1">
    <source>
        <dbReference type="ARBA" id="ARBA00004173"/>
    </source>
</evidence>
<reference evidence="16" key="1">
    <citation type="submission" date="2013-04" db="EMBL/GenBank/DDBJ databases">
        <authorList>
            <person name="Qu J."/>
            <person name="Murali S.C."/>
            <person name="Bandaranaike D."/>
            <person name="Bellair M."/>
            <person name="Blankenburg K."/>
            <person name="Chao H."/>
            <person name="Dinh H."/>
            <person name="Doddapaneni H."/>
            <person name="Downs B."/>
            <person name="Dugan-Rocha S."/>
            <person name="Elkadiri S."/>
            <person name="Gnanaolivu R.D."/>
            <person name="Hernandez B."/>
            <person name="Javaid M."/>
            <person name="Jayaseelan J.C."/>
            <person name="Lee S."/>
            <person name="Li M."/>
            <person name="Ming W."/>
            <person name="Munidasa M."/>
            <person name="Muniz J."/>
            <person name="Nguyen L."/>
            <person name="Ongeri F."/>
            <person name="Osuji N."/>
            <person name="Pu L.-L."/>
            <person name="Puazo M."/>
            <person name="Qu C."/>
            <person name="Quiroz J."/>
            <person name="Raj R."/>
            <person name="Weissenberger G."/>
            <person name="Xin Y."/>
            <person name="Zou X."/>
            <person name="Han Y."/>
            <person name="Richards S."/>
            <person name="Worley K."/>
            <person name="Muzny D."/>
            <person name="Gibbs R."/>
        </authorList>
    </citation>
    <scope>NUCLEOTIDE SEQUENCE</scope>
    <source>
        <strain evidence="16">Sampled in the wild</strain>
    </source>
</reference>
<evidence type="ECO:0000256" key="6">
    <source>
        <dbReference type="ARBA" id="ARBA00022946"/>
    </source>
</evidence>
<evidence type="ECO:0000256" key="14">
    <source>
        <dbReference type="ARBA" id="ARBA00048843"/>
    </source>
</evidence>
<dbReference type="InterPro" id="IPR020843">
    <property type="entry name" value="ER"/>
</dbReference>
<evidence type="ECO:0000313" key="16">
    <source>
        <dbReference type="EMBL" id="KAG8225587.1"/>
    </source>
</evidence>